<evidence type="ECO:0000256" key="2">
    <source>
        <dbReference type="ARBA" id="ARBA00023295"/>
    </source>
</evidence>
<dbReference type="PROSITE" id="PS01247">
    <property type="entry name" value="IUNH"/>
    <property type="match status" value="1"/>
</dbReference>
<keyword evidence="1 4" id="KW-0378">Hydrolase</keyword>
<proteinExistence type="predicted"/>
<dbReference type="GO" id="GO:0005829">
    <property type="term" value="C:cytosol"/>
    <property type="evidence" value="ECO:0007669"/>
    <property type="project" value="TreeGrafter"/>
</dbReference>
<evidence type="ECO:0000313" key="4">
    <source>
        <dbReference type="EMBL" id="QMS84254.1"/>
    </source>
</evidence>
<keyword evidence="5" id="KW-1185">Reference proteome</keyword>
<dbReference type="GO" id="GO:0045437">
    <property type="term" value="F:uridine nucleosidase activity"/>
    <property type="evidence" value="ECO:0007669"/>
    <property type="project" value="UniProtKB-ARBA"/>
</dbReference>
<dbReference type="InterPro" id="IPR023186">
    <property type="entry name" value="IUNH"/>
</dbReference>
<dbReference type="SUPFAM" id="SSF53590">
    <property type="entry name" value="Nucleoside hydrolase"/>
    <property type="match status" value="1"/>
</dbReference>
<dbReference type="Gene3D" id="3.90.245.10">
    <property type="entry name" value="Ribonucleoside hydrolase-like"/>
    <property type="match status" value="1"/>
</dbReference>
<dbReference type="CDD" id="cd02651">
    <property type="entry name" value="nuc_hydro_IU_UC_XIUA"/>
    <property type="match status" value="1"/>
</dbReference>
<dbReference type="GO" id="GO:0006152">
    <property type="term" value="P:purine nucleoside catabolic process"/>
    <property type="evidence" value="ECO:0007669"/>
    <property type="project" value="TreeGrafter"/>
</dbReference>
<dbReference type="GO" id="GO:0008477">
    <property type="term" value="F:purine nucleosidase activity"/>
    <property type="evidence" value="ECO:0007669"/>
    <property type="project" value="TreeGrafter"/>
</dbReference>
<dbReference type="InterPro" id="IPR015910">
    <property type="entry name" value="I/U_nuclsd_hydro_CS"/>
</dbReference>
<accession>A0A7L7KQN1</accession>
<gene>
    <name evidence="4" type="ORF">G4Z02_00365</name>
</gene>
<dbReference type="PANTHER" id="PTHR12304">
    <property type="entry name" value="INOSINE-URIDINE PREFERRING NUCLEOSIDE HYDROLASE"/>
    <property type="match status" value="1"/>
</dbReference>
<evidence type="ECO:0000313" key="5">
    <source>
        <dbReference type="Proteomes" id="UP000514720"/>
    </source>
</evidence>
<feature type="domain" description="Inosine/uridine-preferring nucleoside hydrolase" evidence="3">
    <location>
        <begin position="6"/>
        <end position="299"/>
    </location>
</feature>
<dbReference type="InterPro" id="IPR001910">
    <property type="entry name" value="Inosine/uridine_hydrolase_dom"/>
</dbReference>
<name>A0A7L7KQN1_9MOLU</name>
<dbReference type="AlphaFoldDB" id="A0A7L7KQN1"/>
<dbReference type="Pfam" id="PF01156">
    <property type="entry name" value="IU_nuc_hydro"/>
    <property type="match status" value="1"/>
</dbReference>
<dbReference type="Proteomes" id="UP000514720">
    <property type="component" value="Chromosome"/>
</dbReference>
<dbReference type="KEGG" id="xcl:G4Z02_00365"/>
<organism evidence="4 5">
    <name type="scientific">Candidatus Xianfuyuplasma coldseepsis</name>
    <dbReference type="NCBI Taxonomy" id="2782163"/>
    <lineage>
        <taxon>Bacteria</taxon>
        <taxon>Bacillati</taxon>
        <taxon>Mycoplasmatota</taxon>
        <taxon>Mollicutes</taxon>
        <taxon>Candidatus Izemoplasmatales</taxon>
        <taxon>Candidatus Izemoplasmataceae</taxon>
        <taxon>Candidatus Xianfuyuplasma</taxon>
    </lineage>
</organism>
<evidence type="ECO:0000259" key="3">
    <source>
        <dbReference type="Pfam" id="PF01156"/>
    </source>
</evidence>
<dbReference type="InterPro" id="IPR036452">
    <property type="entry name" value="Ribo_hydro-like"/>
</dbReference>
<dbReference type="PANTHER" id="PTHR12304:SF4">
    <property type="entry name" value="URIDINE NUCLEOSIDASE"/>
    <property type="match status" value="1"/>
</dbReference>
<sequence>MNKTPIILDCDPGHDDAIAILLAGSNPSIELLGITVTCGNQTLPKTSRNALNLVQYLDIDVPVCLGVEEPLVRPVRVAPEIHGETGLDGFDFPPLIRQADPRHAVDFMIETLLNSTRKITMVTTGPMTNLALAMRKEPRIKQHIKEIVFMGGSYTYGNVTPAAEFNILADPEAAHIIFTSGLPLKMFGLDVTRQVLVLPEIIERMARLHNKASELFEKLMVVYNVNQKRVFGLDGGPLHDPLTIAYLIDPSVVTLTNMHCEIDISHGPSGGRTNCDVLNYGKKSGNTLVATAIDVEKFWTIIETGLQRYKN</sequence>
<evidence type="ECO:0000256" key="1">
    <source>
        <dbReference type="ARBA" id="ARBA00022801"/>
    </source>
</evidence>
<dbReference type="EMBL" id="CP048914">
    <property type="protein sequence ID" value="QMS84254.1"/>
    <property type="molecule type" value="Genomic_DNA"/>
</dbReference>
<keyword evidence="2" id="KW-0326">Glycosidase</keyword>
<protein>
    <submittedName>
        <fullName evidence="4">Nucleoside hydrolase</fullName>
    </submittedName>
</protein>
<dbReference type="RefSeq" id="WP_258877863.1">
    <property type="nucleotide sequence ID" value="NZ_CP048914.1"/>
</dbReference>
<reference evidence="4 5" key="1">
    <citation type="submission" date="2020-02" db="EMBL/GenBank/DDBJ databases">
        <authorList>
            <person name="Zheng R.K."/>
            <person name="Sun C.M."/>
        </authorList>
    </citation>
    <scope>NUCLEOTIDE SEQUENCE [LARGE SCALE GENOMIC DNA]</scope>
    <source>
        <strain evidence="5">zrk13</strain>
    </source>
</reference>